<dbReference type="InterPro" id="IPR052366">
    <property type="entry name" value="GTP_Pyrophosphokinase"/>
</dbReference>
<dbReference type="Gene3D" id="1.10.287.860">
    <property type="entry name" value="Nucleotidyltransferase"/>
    <property type="match status" value="1"/>
</dbReference>
<dbReference type="EMBL" id="VFPN01000001">
    <property type="protein sequence ID" value="TQM65801.1"/>
    <property type="molecule type" value="Genomic_DNA"/>
</dbReference>
<dbReference type="GO" id="GO:0015969">
    <property type="term" value="P:guanosine tetraphosphate metabolic process"/>
    <property type="evidence" value="ECO:0007669"/>
    <property type="project" value="InterPro"/>
</dbReference>
<sequence>MDSTQVLREHGFDLDLAGEAQLNDMKQLREEFTRFMMLYKFGIDEVTTKLSILQEEFSLVHDYNPIEHLTSRLKTPESIIHKVKRKQCNPSFDSIRASVMDIAGVRITCSFVSDTYRVFDMLTGQQDIRVVEVKDYIKNPKPNGYKSLHAILEVPVFMSTGVVPVMVEVQIRTVAMDFWASLEHKIYYKYNKDVPANLVGELRAAADTANQLDLTMERLHDEVKKFEQSSVVVPTTTRATERPKLSDRTLRDLNEARQSFFQHSDSE</sequence>
<keyword evidence="3" id="KW-0418">Kinase</keyword>
<dbReference type="AlphaFoldDB" id="A0A543I5I4"/>
<keyword evidence="1" id="KW-0175">Coiled coil</keyword>
<gene>
    <name evidence="3" type="ORF">FB466_0613</name>
</gene>
<dbReference type="GO" id="GO:0016301">
    <property type="term" value="F:kinase activity"/>
    <property type="evidence" value="ECO:0007669"/>
    <property type="project" value="UniProtKB-KW"/>
</dbReference>
<dbReference type="InterPro" id="IPR007685">
    <property type="entry name" value="RelA_SpoT"/>
</dbReference>
<keyword evidence="4" id="KW-1185">Reference proteome</keyword>
<evidence type="ECO:0000313" key="4">
    <source>
        <dbReference type="Proteomes" id="UP000318331"/>
    </source>
</evidence>
<protein>
    <submittedName>
        <fullName evidence="3">Putative GTP pyrophosphokinase</fullName>
    </submittedName>
</protein>
<dbReference type="OrthoDB" id="9789634at2"/>
<name>A0A543I5I4_9MICO</name>
<feature type="domain" description="RelA/SpoT" evidence="2">
    <location>
        <begin position="71"/>
        <end position="194"/>
    </location>
</feature>
<proteinExistence type="predicted"/>
<evidence type="ECO:0000313" key="3">
    <source>
        <dbReference type="EMBL" id="TQM65801.1"/>
    </source>
</evidence>
<evidence type="ECO:0000256" key="1">
    <source>
        <dbReference type="SAM" id="Coils"/>
    </source>
</evidence>
<organism evidence="3 4">
    <name type="scientific">Klugiella xanthotipulae</name>
    <dbReference type="NCBI Taxonomy" id="244735"/>
    <lineage>
        <taxon>Bacteria</taxon>
        <taxon>Bacillati</taxon>
        <taxon>Actinomycetota</taxon>
        <taxon>Actinomycetes</taxon>
        <taxon>Micrococcales</taxon>
        <taxon>Microbacteriaceae</taxon>
        <taxon>Klugiella</taxon>
    </lineage>
</organism>
<dbReference type="Pfam" id="PF04607">
    <property type="entry name" value="RelA_SpoT"/>
    <property type="match status" value="1"/>
</dbReference>
<reference evidence="3 4" key="1">
    <citation type="submission" date="2019-06" db="EMBL/GenBank/DDBJ databases">
        <title>Sequencing the genomes of 1000 actinobacteria strains.</title>
        <authorList>
            <person name="Klenk H.-P."/>
        </authorList>
    </citation>
    <scope>NUCLEOTIDE SEQUENCE [LARGE SCALE GENOMIC DNA]</scope>
    <source>
        <strain evidence="3 4">DSM 18031</strain>
    </source>
</reference>
<dbReference type="Proteomes" id="UP000318331">
    <property type="component" value="Unassembled WGS sequence"/>
</dbReference>
<dbReference type="SUPFAM" id="SSF81301">
    <property type="entry name" value="Nucleotidyltransferase"/>
    <property type="match status" value="1"/>
</dbReference>
<dbReference type="CDD" id="cd05399">
    <property type="entry name" value="NT_Rel-Spo_like"/>
    <property type="match status" value="1"/>
</dbReference>
<feature type="coiled-coil region" evidence="1">
    <location>
        <begin position="202"/>
        <end position="229"/>
    </location>
</feature>
<dbReference type="Gene3D" id="3.30.460.10">
    <property type="entry name" value="Beta Polymerase, domain 2"/>
    <property type="match status" value="1"/>
</dbReference>
<accession>A0A543I5I4</accession>
<dbReference type="PANTHER" id="PTHR47837:SF2">
    <property type="entry name" value="GTP PYROPHOSPHOKINASE YWAC"/>
    <property type="match status" value="1"/>
</dbReference>
<keyword evidence="3" id="KW-0808">Transferase</keyword>
<evidence type="ECO:0000259" key="2">
    <source>
        <dbReference type="SMART" id="SM00954"/>
    </source>
</evidence>
<dbReference type="InterPro" id="IPR043519">
    <property type="entry name" value="NT_sf"/>
</dbReference>
<dbReference type="SMART" id="SM00954">
    <property type="entry name" value="RelA_SpoT"/>
    <property type="match status" value="1"/>
</dbReference>
<dbReference type="PANTHER" id="PTHR47837">
    <property type="entry name" value="GTP PYROPHOSPHOKINASE YJBM"/>
    <property type="match status" value="1"/>
</dbReference>
<comment type="caution">
    <text evidence="3">The sequence shown here is derived from an EMBL/GenBank/DDBJ whole genome shotgun (WGS) entry which is preliminary data.</text>
</comment>